<evidence type="ECO:0000313" key="2">
    <source>
        <dbReference type="Proteomes" id="UP000319671"/>
    </source>
</evidence>
<dbReference type="AlphaFoldDB" id="A0A561CD65"/>
<dbReference type="Gene3D" id="2.160.10.10">
    <property type="entry name" value="Hexapeptide repeat proteins"/>
    <property type="match status" value="1"/>
</dbReference>
<dbReference type="PANTHER" id="PTHR43360:SF1">
    <property type="entry name" value="CARBOXYSOME ASSEMBLY PROTEIN CCMM"/>
    <property type="match status" value="1"/>
</dbReference>
<protein>
    <submittedName>
        <fullName evidence="1">Carbon dioxide concentrating mechanism protein CcmM</fullName>
    </submittedName>
</protein>
<dbReference type="EMBL" id="VIVN01000028">
    <property type="protein sequence ID" value="TWD89189.1"/>
    <property type="molecule type" value="Genomic_DNA"/>
</dbReference>
<keyword evidence="2" id="KW-1185">Reference proteome</keyword>
<accession>A0A561CD65</accession>
<dbReference type="InterPro" id="IPR011004">
    <property type="entry name" value="Trimer_LpxA-like_sf"/>
</dbReference>
<dbReference type="PANTHER" id="PTHR43360">
    <property type="entry name" value="CARBON DIOXIDE CONCENTRATING MECHANISM PROTEIN CCMM"/>
    <property type="match status" value="1"/>
</dbReference>
<proteinExistence type="predicted"/>
<dbReference type="Proteomes" id="UP000319671">
    <property type="component" value="Unassembled WGS sequence"/>
</dbReference>
<name>A0A561CD65_9BACI</name>
<dbReference type="SUPFAM" id="SSF51161">
    <property type="entry name" value="Trimeric LpxA-like enzymes"/>
    <property type="match status" value="1"/>
</dbReference>
<comment type="caution">
    <text evidence="1">The sequence shown here is derived from an EMBL/GenBank/DDBJ whole genome shotgun (WGS) entry which is preliminary data.</text>
</comment>
<gene>
    <name evidence="1" type="ORF">FB550_12842</name>
</gene>
<sequence>MILTNQSGPYNIYSYFVGYNPPTSINPNPIFPKIKRTAFLSPFTFVVGDVTIHDHTYVGPFVSIRADEGTPFYIDRDCNLQDGVILHGLKNKHMDVNGKKYSIHIGPRVSCAHGSLIHGPCKIHQDVFVGFKAIVYNAQVGEGSFISTDAVVTGGVTLKPHSFVPPGAHIDSQAKADSLSPVPKTEEEFAKEVQRVNQEFPSSYSLLFGKTRCSCGLSY</sequence>
<organism evidence="1 2">
    <name type="scientific">Neobacillus bataviensis</name>
    <dbReference type="NCBI Taxonomy" id="220685"/>
    <lineage>
        <taxon>Bacteria</taxon>
        <taxon>Bacillati</taxon>
        <taxon>Bacillota</taxon>
        <taxon>Bacilli</taxon>
        <taxon>Bacillales</taxon>
        <taxon>Bacillaceae</taxon>
        <taxon>Neobacillus</taxon>
    </lineage>
</organism>
<reference evidence="1 2" key="1">
    <citation type="submission" date="2019-06" db="EMBL/GenBank/DDBJ databases">
        <title>Sorghum-associated microbial communities from plants grown in Nebraska, USA.</title>
        <authorList>
            <person name="Schachtman D."/>
        </authorList>
    </citation>
    <scope>NUCLEOTIDE SEQUENCE [LARGE SCALE GENOMIC DNA]</scope>
    <source>
        <strain evidence="1 2">2482</strain>
    </source>
</reference>
<evidence type="ECO:0000313" key="1">
    <source>
        <dbReference type="EMBL" id="TWD89189.1"/>
    </source>
</evidence>
<dbReference type="InterPro" id="IPR052265">
    <property type="entry name" value="Gamma-CA"/>
</dbReference>